<keyword evidence="3" id="KW-0813">Transport</keyword>
<dbReference type="GO" id="GO:0012505">
    <property type="term" value="C:endomembrane system"/>
    <property type="evidence" value="ECO:0007669"/>
    <property type="project" value="UniProtKB-SubCell"/>
</dbReference>
<evidence type="ECO:0000256" key="2">
    <source>
        <dbReference type="ARBA" id="ARBA00013242"/>
    </source>
</evidence>
<feature type="transmembrane region" description="Helical" evidence="12">
    <location>
        <begin position="865"/>
        <end position="890"/>
    </location>
</feature>
<keyword evidence="11" id="KW-0407">Ion channel</keyword>
<feature type="transmembrane region" description="Helical" evidence="12">
    <location>
        <begin position="923"/>
        <end position="945"/>
    </location>
</feature>
<evidence type="ECO:0000256" key="9">
    <source>
        <dbReference type="ARBA" id="ARBA00023065"/>
    </source>
</evidence>
<dbReference type="Pfam" id="PF00520">
    <property type="entry name" value="Ion_trans"/>
    <property type="match status" value="3"/>
</dbReference>
<dbReference type="Pfam" id="PF03030">
    <property type="entry name" value="H_PPase"/>
    <property type="match status" value="1"/>
</dbReference>
<keyword evidence="16" id="KW-1185">Reference proteome</keyword>
<dbReference type="NCBIfam" id="NF001960">
    <property type="entry name" value="PRK00733.3-5"/>
    <property type="match status" value="1"/>
</dbReference>
<evidence type="ECO:0000256" key="11">
    <source>
        <dbReference type="ARBA" id="ARBA00023303"/>
    </source>
</evidence>
<reference evidence="15" key="1">
    <citation type="submission" date="2021-01" db="EMBL/GenBank/DDBJ databases">
        <title>Phytophthora aleatoria, a newly-described species from Pinus radiata is distinct from Phytophthora cactorum isolates based on comparative genomics.</title>
        <authorList>
            <person name="Mcdougal R."/>
            <person name="Panda P."/>
            <person name="Williams N."/>
            <person name="Studholme D.J."/>
        </authorList>
    </citation>
    <scope>NUCLEOTIDE SEQUENCE</scope>
    <source>
        <strain evidence="15">NZFS 4037</strain>
    </source>
</reference>
<keyword evidence="4 12" id="KW-0812">Transmembrane</keyword>
<evidence type="ECO:0000256" key="1">
    <source>
        <dbReference type="ARBA" id="ARBA00004127"/>
    </source>
</evidence>
<dbReference type="GO" id="GO:0004427">
    <property type="term" value="F:inorganic diphosphate phosphatase activity"/>
    <property type="evidence" value="ECO:0007669"/>
    <property type="project" value="InterPro"/>
</dbReference>
<dbReference type="GO" id="GO:0009678">
    <property type="term" value="F:diphosphate hydrolysis-driven proton transmembrane transporter activity"/>
    <property type="evidence" value="ECO:0007669"/>
    <property type="project" value="UniProtKB-EC"/>
</dbReference>
<comment type="subcellular location">
    <subcellularLocation>
        <location evidence="1">Endomembrane system</location>
        <topology evidence="1">Multi-pass membrane protein</topology>
    </subcellularLocation>
</comment>
<keyword evidence="10 12" id="KW-0472">Membrane</keyword>
<dbReference type="NCBIfam" id="TIGR01104">
    <property type="entry name" value="V_PPase"/>
    <property type="match status" value="1"/>
</dbReference>
<dbReference type="NCBIfam" id="NF001953">
    <property type="entry name" value="PRK00733.2-1"/>
    <property type="match status" value="1"/>
</dbReference>
<evidence type="ECO:0000256" key="3">
    <source>
        <dbReference type="ARBA" id="ARBA00022448"/>
    </source>
</evidence>
<feature type="transmembrane region" description="Helical" evidence="12">
    <location>
        <begin position="1059"/>
        <end position="1080"/>
    </location>
</feature>
<dbReference type="HAMAP" id="MF_01129">
    <property type="entry name" value="PPase_energized_pump"/>
    <property type="match status" value="1"/>
</dbReference>
<evidence type="ECO:0000256" key="7">
    <source>
        <dbReference type="ARBA" id="ARBA00022967"/>
    </source>
</evidence>
<dbReference type="GO" id="GO:0016020">
    <property type="term" value="C:membrane"/>
    <property type="evidence" value="ECO:0007669"/>
    <property type="project" value="InterPro"/>
</dbReference>
<feature type="transmembrane region" description="Helical" evidence="12">
    <location>
        <begin position="712"/>
        <end position="731"/>
    </location>
</feature>
<name>A0A8J5J6E5_9STRA</name>
<feature type="transmembrane region" description="Helical" evidence="12">
    <location>
        <begin position="388"/>
        <end position="410"/>
    </location>
</feature>
<feature type="transmembrane region" description="Helical" evidence="12">
    <location>
        <begin position="611"/>
        <end position="633"/>
    </location>
</feature>
<evidence type="ECO:0000256" key="10">
    <source>
        <dbReference type="ARBA" id="ARBA00023136"/>
    </source>
</evidence>
<evidence type="ECO:0000256" key="6">
    <source>
        <dbReference type="ARBA" id="ARBA00022842"/>
    </source>
</evidence>
<feature type="transmembrane region" description="Helical" evidence="12">
    <location>
        <begin position="68"/>
        <end position="90"/>
    </location>
</feature>
<dbReference type="InterPro" id="IPR005821">
    <property type="entry name" value="Ion_trans_dom"/>
</dbReference>
<feature type="transmembrane region" description="Helical" evidence="12">
    <location>
        <begin position="507"/>
        <end position="528"/>
    </location>
</feature>
<keyword evidence="9" id="KW-0406">Ion transport</keyword>
<feature type="domain" description="Voltage-dependent L-type calcium channel IQ-associated" evidence="14">
    <location>
        <begin position="1308"/>
        <end position="1344"/>
    </location>
</feature>
<feature type="transmembrane region" description="Helical" evidence="12">
    <location>
        <begin position="1264"/>
        <end position="1287"/>
    </location>
</feature>
<proteinExistence type="inferred from homology"/>
<dbReference type="GO" id="GO:0022843">
    <property type="term" value="F:voltage-gated monoatomic cation channel activity"/>
    <property type="evidence" value="ECO:0007669"/>
    <property type="project" value="UniProtKB-ARBA"/>
</dbReference>
<comment type="caution">
    <text evidence="15">The sequence shown here is derived from an EMBL/GenBank/DDBJ whole genome shotgun (WGS) entry which is preliminary data.</text>
</comment>
<dbReference type="PANTHER" id="PTHR31998">
    <property type="entry name" value="K(+)-INSENSITIVE PYROPHOSPHATE-ENERGIZED PROTON PUMP"/>
    <property type="match status" value="1"/>
</dbReference>
<dbReference type="Pfam" id="PF16905">
    <property type="entry name" value="GPHH"/>
    <property type="match status" value="1"/>
</dbReference>
<feature type="domain" description="Ion transport" evidence="13">
    <location>
        <begin position="1246"/>
        <end position="1297"/>
    </location>
</feature>
<keyword evidence="7" id="KW-1278">Translocase</keyword>
<feature type="domain" description="Ion transport" evidence="13">
    <location>
        <begin position="807"/>
        <end position="895"/>
    </location>
</feature>
<feature type="transmembrane region" description="Helical" evidence="12">
    <location>
        <begin position="245"/>
        <end position="268"/>
    </location>
</feature>
<dbReference type="EC" id="7.1.3.1" evidence="2"/>
<evidence type="ECO:0000256" key="8">
    <source>
        <dbReference type="ARBA" id="ARBA00022989"/>
    </source>
</evidence>
<keyword evidence="5" id="KW-0677">Repeat</keyword>
<sequence length="1468" mass="159769">MHEKAQVDIEFGMSDTAPLHSDPDLEEMGSGASAALAYARTLDLQPPLIGISAVGALLLLFGGSFRPIFLVFTLCGYGAVFALYLSHWVLSKDAGPAEMKEVAIPIRQGAEGFLKIQYTAIARIAVAIAGLIFFSYALRPSSTLSSGVEKLGNFTLGLVCSVSFLIGAVCSAAAGYVSMWVSARSNIRVASAARGSYGEALLVCFRGGAFSAVLDITLCVGGVSTLYVTLYILFGSVLRPTEIPLLMVGYGFGASFVALFMQLGGGIYTKAADVGADLVGKVEVGIPEDDPRNPAVIADLVGDMVGDCVGSSADVFESVAAEIIGAMILGGTLAREAQLPYPVAFVFFPVVVHAFDIAVSSAGIFMVRAPSDVEASRPDHNPMATLQTGYNVSLSLALIGFAFTTRWLLYTPEYPTAWMNFFLCGVVGMLTAYVFVKSTQYYTDYAHPPVRSIAKASTTGHGTNIITGVAVGMKSTVVPTLMVSFAVISAYHLGAGSGIGGMGNRHAGLFGTAVATMGMLSSAVFVLAMNNYGPIADNAGGIAEMSRQPDYVRDATDKLDAAGNVTKAITKGYSIGSAALACFVLFGAFMDEFSEFAGREFKTVDIATVEVLVGGLLGTMMVFFFTGLAVAAVGETAGEVVNEVRRQFEMYPGIMEYKEKPDYRTCVALVTKAALKQMRLPGLLAVLMPVAVGVVFRVIGEYQGKPLLGAEVLAGYLMFGTVTGIMMALFLDNVGGAWDNAKKYVELGNFGGKGSEAHKAAVTGDTVGDPFKDTAGPALHVVIKLLSTTVLVFGPLFVSRNYDVFGNPRFLNDIVMEDALYQDALDYGLTTFDSLGHSAVTFFQVITSEGWTNIMYMCMDSTQPAIAVIFYLAFVVFDSIFVMNLTLAVISDEFNIDEAPAGLRAAEKKIPENHKRFKPRIPLLYYIASHPVFSSVVMCIIFANTAVLSLDHYPMSGTMDADLEIINFALTCVFVAEMIIKVAGLGIHLYTRDKFNLFDAFVVLMGLLEMALSPPSFMSENQPKKGSVSSLRSFRLLRVFKLARNWRSLRELLEMVGRALASIANFGVLLFIFIYIYALVGMQFFGNTMRFDSNGYPTPYNINDYWSGTVPRLNFDTFLWSTITVFKIITTDNWNEDMYNVIRSNGMFAALYTISLIVFGNFIMMNLFLALLLDKFSSDDIDEEQTHINANKLARKFTSTKIAPTPLPAPEDKYSRESWDDCMHDFASSPEGCVDDPPYDPSMCGFSDSVDCIPLNGCGNPIAYVFFCSFTLLGTYVMLNVTVAVILESFSVSNEDEEPLFDPELLSEFQSKWAKVDPKAKGFIPVAKLYAVIAILDPPLVKPEAVSDKNSFLHFMSNLHLPMYEGETVHFTDTLLAMTREMVKEGVDDELEGIGNIKLSTDDTSHHHRLHYQAHEYFAVRRIQRSVATWLQVKRQLEKTSMEEYKNKIKKPTTRPKRHRGSVVVTTG</sequence>
<evidence type="ECO:0000259" key="13">
    <source>
        <dbReference type="Pfam" id="PF00520"/>
    </source>
</evidence>
<protein>
    <recommendedName>
        <fullName evidence="2">H(+)-exporting diphosphatase</fullName>
        <ecNumber evidence="2">7.1.3.1</ecNumber>
    </recommendedName>
</protein>
<accession>A0A8J5J6E5</accession>
<dbReference type="InterPro" id="IPR031649">
    <property type="entry name" value="GPHH_dom"/>
</dbReference>
<feature type="transmembrane region" description="Helical" evidence="12">
    <location>
        <begin position="997"/>
        <end position="1017"/>
    </location>
</feature>
<organism evidence="15 16">
    <name type="scientific">Phytophthora aleatoria</name>
    <dbReference type="NCBI Taxonomy" id="2496075"/>
    <lineage>
        <taxon>Eukaryota</taxon>
        <taxon>Sar</taxon>
        <taxon>Stramenopiles</taxon>
        <taxon>Oomycota</taxon>
        <taxon>Peronosporomycetes</taxon>
        <taxon>Peronosporales</taxon>
        <taxon>Peronosporaceae</taxon>
        <taxon>Phytophthora</taxon>
    </lineage>
</organism>
<gene>
    <name evidence="15" type="ORF">JG688_00009673</name>
</gene>
<feature type="transmembrane region" description="Helical" evidence="12">
    <location>
        <begin position="44"/>
        <end position="61"/>
    </location>
</feature>
<evidence type="ECO:0000313" key="16">
    <source>
        <dbReference type="Proteomes" id="UP000709295"/>
    </source>
</evidence>
<evidence type="ECO:0000256" key="12">
    <source>
        <dbReference type="SAM" id="Phobius"/>
    </source>
</evidence>
<feature type="transmembrane region" description="Helical" evidence="12">
    <location>
        <begin position="209"/>
        <end position="233"/>
    </location>
</feature>
<feature type="domain" description="Ion transport" evidence="13">
    <location>
        <begin position="930"/>
        <end position="1179"/>
    </location>
</feature>
<keyword evidence="8 12" id="KW-1133">Transmembrane helix</keyword>
<evidence type="ECO:0000259" key="14">
    <source>
        <dbReference type="Pfam" id="PF16905"/>
    </source>
</evidence>
<feature type="transmembrane region" description="Helical" evidence="12">
    <location>
        <begin position="680"/>
        <end position="700"/>
    </location>
</feature>
<dbReference type="EMBL" id="JAENGY010000566">
    <property type="protein sequence ID" value="KAG6960278.1"/>
    <property type="molecule type" value="Genomic_DNA"/>
</dbReference>
<feature type="transmembrane region" description="Helical" evidence="12">
    <location>
        <begin position="572"/>
        <end position="590"/>
    </location>
</feature>
<feature type="transmembrane region" description="Helical" evidence="12">
    <location>
        <begin position="343"/>
        <end position="367"/>
    </location>
</feature>
<dbReference type="Proteomes" id="UP000709295">
    <property type="component" value="Unassembled WGS sequence"/>
</dbReference>
<keyword evidence="6" id="KW-0460">Magnesium</keyword>
<evidence type="ECO:0000256" key="4">
    <source>
        <dbReference type="ARBA" id="ARBA00022692"/>
    </source>
</evidence>
<feature type="transmembrane region" description="Helical" evidence="12">
    <location>
        <begin position="416"/>
        <end position="436"/>
    </location>
</feature>
<feature type="transmembrane region" description="Helical" evidence="12">
    <location>
        <begin position="1148"/>
        <end position="1173"/>
    </location>
</feature>
<feature type="transmembrane region" description="Helical" evidence="12">
    <location>
        <begin position="120"/>
        <end position="139"/>
    </location>
</feature>
<evidence type="ECO:0000313" key="15">
    <source>
        <dbReference type="EMBL" id="KAG6960278.1"/>
    </source>
</evidence>
<feature type="transmembrane region" description="Helical" evidence="12">
    <location>
        <begin position="151"/>
        <end position="177"/>
    </location>
</feature>
<dbReference type="InterPro" id="IPR004131">
    <property type="entry name" value="PPase-energised_H-pump"/>
</dbReference>
<feature type="transmembrane region" description="Helical" evidence="12">
    <location>
        <begin position="965"/>
        <end position="990"/>
    </location>
</feature>
<evidence type="ECO:0000256" key="5">
    <source>
        <dbReference type="ARBA" id="ARBA00022737"/>
    </source>
</evidence>